<dbReference type="OrthoDB" id="2152029at2759"/>
<name>A0A409YBC7_9AGAR</name>
<keyword evidence="2" id="KW-0472">Membrane</keyword>
<dbReference type="InterPro" id="IPR050300">
    <property type="entry name" value="GDXG_lipolytic_enzyme"/>
</dbReference>
<organism evidence="3 4">
    <name type="scientific">Panaeolus cyanescens</name>
    <dbReference type="NCBI Taxonomy" id="181874"/>
    <lineage>
        <taxon>Eukaryota</taxon>
        <taxon>Fungi</taxon>
        <taxon>Dikarya</taxon>
        <taxon>Basidiomycota</taxon>
        <taxon>Agaricomycotina</taxon>
        <taxon>Agaricomycetes</taxon>
        <taxon>Agaricomycetidae</taxon>
        <taxon>Agaricales</taxon>
        <taxon>Agaricineae</taxon>
        <taxon>Galeropsidaceae</taxon>
        <taxon>Panaeolus</taxon>
    </lineage>
</organism>
<reference evidence="3 4" key="1">
    <citation type="journal article" date="2018" name="Evol. Lett.">
        <title>Horizontal gene cluster transfer increased hallucinogenic mushroom diversity.</title>
        <authorList>
            <person name="Reynolds H.T."/>
            <person name="Vijayakumar V."/>
            <person name="Gluck-Thaler E."/>
            <person name="Korotkin H.B."/>
            <person name="Matheny P.B."/>
            <person name="Slot J.C."/>
        </authorList>
    </citation>
    <scope>NUCLEOTIDE SEQUENCE [LARGE SCALE GENOMIC DNA]</scope>
    <source>
        <strain evidence="3 4">2629</strain>
    </source>
</reference>
<evidence type="ECO:0008006" key="5">
    <source>
        <dbReference type="Google" id="ProtNLM"/>
    </source>
</evidence>
<dbReference type="Proteomes" id="UP000284842">
    <property type="component" value="Unassembled WGS sequence"/>
</dbReference>
<evidence type="ECO:0000313" key="3">
    <source>
        <dbReference type="EMBL" id="PPR00300.1"/>
    </source>
</evidence>
<protein>
    <recommendedName>
        <fullName evidence="5">Alpha/beta hydrolase fold-3 domain-containing protein</fullName>
    </recommendedName>
</protein>
<gene>
    <name evidence="3" type="ORF">CVT24_004590</name>
</gene>
<dbReference type="PANTHER" id="PTHR48081:SF31">
    <property type="entry name" value="STERYL ACETYL HYDROLASE MUG81-RELATED"/>
    <property type="match status" value="1"/>
</dbReference>
<keyword evidence="2" id="KW-1133">Transmembrane helix</keyword>
<sequence>MFSTLWAILNIIIKSLPLPIVLILRLLTSPFNQHERTKTSRRIIGDAALRWVIFAQQWRHTKLLFPPTLAQYKTWCKAKKVPVATEDVKDEPDAKLLWIGSQGATRVILYFHGGGFFLPIQEAALDFWTYARKEIAAGVHNDADVAVAILPYTLLPEGPFPIPLRQAINSIQTLLDRGISPQNIQLTGDSAGANLVVQVLNHMLHPYKSLPRLPESVKFGGAYLMSPWVVMNRRAGIRSWEENDGHDLVCAKRLVDFGNMVLDSVTEKNMMPYIDMSFAPGGWYDGIDTKVDRILITAGDAECLRDDILEFADKIGKSHRTTKVIVQPHGVHDDPFYDFMAKETRLVDLTKHIVNWFVEGYE</sequence>
<keyword evidence="1" id="KW-0378">Hydrolase</keyword>
<proteinExistence type="predicted"/>
<dbReference type="InParanoid" id="A0A409YBC7"/>
<dbReference type="SUPFAM" id="SSF53474">
    <property type="entry name" value="alpha/beta-Hydrolases"/>
    <property type="match status" value="1"/>
</dbReference>
<evidence type="ECO:0000256" key="1">
    <source>
        <dbReference type="ARBA" id="ARBA00022801"/>
    </source>
</evidence>
<dbReference type="STRING" id="181874.A0A409YBC7"/>
<evidence type="ECO:0000256" key="2">
    <source>
        <dbReference type="SAM" id="Phobius"/>
    </source>
</evidence>
<keyword evidence="4" id="KW-1185">Reference proteome</keyword>
<dbReference type="Gene3D" id="3.40.50.1820">
    <property type="entry name" value="alpha/beta hydrolase"/>
    <property type="match status" value="1"/>
</dbReference>
<dbReference type="PANTHER" id="PTHR48081">
    <property type="entry name" value="AB HYDROLASE SUPERFAMILY PROTEIN C4A8.06C"/>
    <property type="match status" value="1"/>
</dbReference>
<dbReference type="GO" id="GO:0016787">
    <property type="term" value="F:hydrolase activity"/>
    <property type="evidence" value="ECO:0007669"/>
    <property type="project" value="UniProtKB-KW"/>
</dbReference>
<keyword evidence="2" id="KW-0812">Transmembrane</keyword>
<dbReference type="EMBL" id="NHTK01001319">
    <property type="protein sequence ID" value="PPR00300.1"/>
    <property type="molecule type" value="Genomic_DNA"/>
</dbReference>
<dbReference type="InterPro" id="IPR019436">
    <property type="entry name" value="Say1-like"/>
</dbReference>
<dbReference type="InterPro" id="IPR029058">
    <property type="entry name" value="AB_hydrolase_fold"/>
</dbReference>
<accession>A0A409YBC7</accession>
<dbReference type="AlphaFoldDB" id="A0A409YBC7"/>
<comment type="caution">
    <text evidence="3">The sequence shown here is derived from an EMBL/GenBank/DDBJ whole genome shotgun (WGS) entry which is preliminary data.</text>
</comment>
<feature type="transmembrane region" description="Helical" evidence="2">
    <location>
        <begin position="6"/>
        <end position="28"/>
    </location>
</feature>
<dbReference type="Pfam" id="PF10340">
    <property type="entry name" value="Say1_Mug180"/>
    <property type="match status" value="1"/>
</dbReference>
<dbReference type="FunCoup" id="A0A409YBC7">
    <property type="interactions" value="18"/>
</dbReference>
<evidence type="ECO:0000313" key="4">
    <source>
        <dbReference type="Proteomes" id="UP000284842"/>
    </source>
</evidence>